<dbReference type="RefSeq" id="WP_339093809.1">
    <property type="nucleotide sequence ID" value="NZ_CP149782.1"/>
</dbReference>
<proteinExistence type="predicted"/>
<dbReference type="AlphaFoldDB" id="A0AAU6PYW9"/>
<accession>A0AAU6PYW9</accession>
<sequence length="144" mass="15152">MIPRVLVGLVALSFSYASAQTTERPLMVRPPQIQTAEAQAPQVQLPQTAPSLPAAAPVAVPVYPAAGRVVPSGYSVVPSVAASEMNLRTSSAVRGGLRPVRFQVVNAGLVRQVLRQQSGGLVVRPRALAPFNPLQLPTPLATSW</sequence>
<feature type="signal peptide" evidence="1">
    <location>
        <begin position="1"/>
        <end position="19"/>
    </location>
</feature>
<evidence type="ECO:0000256" key="1">
    <source>
        <dbReference type="SAM" id="SignalP"/>
    </source>
</evidence>
<organism evidence="2">
    <name type="scientific">Deinococcus sp. VB142</name>
    <dbReference type="NCBI Taxonomy" id="3112952"/>
    <lineage>
        <taxon>Bacteria</taxon>
        <taxon>Thermotogati</taxon>
        <taxon>Deinococcota</taxon>
        <taxon>Deinococci</taxon>
        <taxon>Deinococcales</taxon>
        <taxon>Deinococcaceae</taxon>
        <taxon>Deinococcus</taxon>
    </lineage>
</organism>
<reference evidence="2" key="1">
    <citation type="submission" date="2024-03" db="EMBL/GenBank/DDBJ databases">
        <title>Deinococcus weizhi sp. nov., isolated from human skin.</title>
        <authorList>
            <person name="Wei Z."/>
            <person name="Tian F."/>
            <person name="Yang C."/>
            <person name="Xin L.T."/>
            <person name="Wen Z.J."/>
            <person name="Lan K.C."/>
            <person name="Yu L."/>
            <person name="Zhe W."/>
            <person name="Dan F.D."/>
            <person name="Jun W."/>
            <person name="Rui Z."/>
            <person name="Yong X.J."/>
            <person name="Ting Y."/>
            <person name="Wei X."/>
            <person name="Xu Z.G."/>
            <person name="Xin Z."/>
            <person name="Dong F.G."/>
            <person name="Ni X.M."/>
            <person name="Zheng M.G."/>
            <person name="Chun Y."/>
            <person name="Qian W.X."/>
        </authorList>
    </citation>
    <scope>NUCLEOTIDE SEQUENCE</scope>
    <source>
        <strain evidence="2">VB142</strain>
    </source>
</reference>
<keyword evidence="1" id="KW-0732">Signal</keyword>
<gene>
    <name evidence="2" type="ORF">WDJ50_07485</name>
</gene>
<dbReference type="EMBL" id="CP149782">
    <property type="protein sequence ID" value="WYF43279.1"/>
    <property type="molecule type" value="Genomic_DNA"/>
</dbReference>
<protein>
    <submittedName>
        <fullName evidence="2">Uncharacterized protein</fullName>
    </submittedName>
</protein>
<name>A0AAU6PYW9_9DEIO</name>
<evidence type="ECO:0000313" key="2">
    <source>
        <dbReference type="EMBL" id="WYF43279.1"/>
    </source>
</evidence>
<feature type="chain" id="PRO_5043772530" evidence="1">
    <location>
        <begin position="20"/>
        <end position="144"/>
    </location>
</feature>